<dbReference type="Proteomes" id="UP001234581">
    <property type="component" value="Unassembled WGS sequence"/>
</dbReference>
<dbReference type="SUPFAM" id="SSF52047">
    <property type="entry name" value="RNI-like"/>
    <property type="match status" value="2"/>
</dbReference>
<evidence type="ECO:0000313" key="1">
    <source>
        <dbReference type="EMBL" id="KAJ8657578.1"/>
    </source>
</evidence>
<organism evidence="1 2">
    <name type="scientific">Lichtheimia ornata</name>
    <dbReference type="NCBI Taxonomy" id="688661"/>
    <lineage>
        <taxon>Eukaryota</taxon>
        <taxon>Fungi</taxon>
        <taxon>Fungi incertae sedis</taxon>
        <taxon>Mucoromycota</taxon>
        <taxon>Mucoromycotina</taxon>
        <taxon>Mucoromycetes</taxon>
        <taxon>Mucorales</taxon>
        <taxon>Lichtheimiaceae</taxon>
        <taxon>Lichtheimia</taxon>
    </lineage>
</organism>
<reference evidence="1 2" key="1">
    <citation type="submission" date="2023-03" db="EMBL/GenBank/DDBJ databases">
        <title>Genome sequence of Lichtheimia ornata CBS 291.66.</title>
        <authorList>
            <person name="Mohabir J.T."/>
            <person name="Shea T.P."/>
            <person name="Kurbessoian T."/>
            <person name="Berby B."/>
            <person name="Fontaine J."/>
            <person name="Livny J."/>
            <person name="Gnirke A."/>
            <person name="Stajich J.E."/>
            <person name="Cuomo C.A."/>
        </authorList>
    </citation>
    <scope>NUCLEOTIDE SEQUENCE [LARGE SCALE GENOMIC DNA]</scope>
    <source>
        <strain evidence="1">CBS 291.66</strain>
    </source>
</reference>
<dbReference type="PANTHER" id="PTHR38926:SF5">
    <property type="entry name" value="F-BOX AND LEUCINE-RICH REPEAT PROTEIN 6"/>
    <property type="match status" value="1"/>
</dbReference>
<dbReference type="PANTHER" id="PTHR38926">
    <property type="entry name" value="F-BOX DOMAIN CONTAINING PROTEIN, EXPRESSED"/>
    <property type="match status" value="1"/>
</dbReference>
<accession>A0AAD7XYF1</accession>
<evidence type="ECO:0000313" key="2">
    <source>
        <dbReference type="Proteomes" id="UP001234581"/>
    </source>
</evidence>
<name>A0AAD7XYF1_9FUNG</name>
<dbReference type="RefSeq" id="XP_058342491.1">
    <property type="nucleotide sequence ID" value="XM_058486669.1"/>
</dbReference>
<evidence type="ECO:0008006" key="3">
    <source>
        <dbReference type="Google" id="ProtNLM"/>
    </source>
</evidence>
<protein>
    <recommendedName>
        <fullName evidence="3">F-box domain-containing protein</fullName>
    </recommendedName>
</protein>
<dbReference type="Gene3D" id="3.80.10.10">
    <property type="entry name" value="Ribonuclease Inhibitor"/>
    <property type="match status" value="2"/>
</dbReference>
<comment type="caution">
    <text evidence="1">The sequence shown here is derived from an EMBL/GenBank/DDBJ whole genome shotgun (WGS) entry which is preliminary data.</text>
</comment>
<dbReference type="SUPFAM" id="SSF48452">
    <property type="entry name" value="TPR-like"/>
    <property type="match status" value="1"/>
</dbReference>
<keyword evidence="2" id="KW-1185">Reference proteome</keyword>
<dbReference type="InterPro" id="IPR032675">
    <property type="entry name" value="LRR_dom_sf"/>
</dbReference>
<dbReference type="InterPro" id="IPR011990">
    <property type="entry name" value="TPR-like_helical_dom_sf"/>
</dbReference>
<dbReference type="AlphaFoldDB" id="A0AAD7XYF1"/>
<dbReference type="EMBL" id="JARTCD010000030">
    <property type="protein sequence ID" value="KAJ8657578.1"/>
    <property type="molecule type" value="Genomic_DNA"/>
</dbReference>
<gene>
    <name evidence="1" type="ORF">O0I10_006642</name>
</gene>
<sequence>MSQSPQCDLSTLNLSALELSKLANFDAALHDANIMQQTSPSSALGYIHAAAIYSEQGKQHDAIDVCTKGLSLVGTNDTYYATLQQVKHVAMQRQNTRIDFVSQLPVEIVVTRLIPLFMDYDLLDSSTPYAYMHVSKVWRDRIHECFGGLRFMVDFDEDHNEGRCSQAIQFAQHTKGLIIAWYSQGTWLSDLLCGNGFCMLRDLHINGYANTHDTGFLSALTSISNTLTHLYISLSLEDDILPAADIVSACPNLETLGIVNPFDADMSSLPMTTWPNMKILSITQARKRISSDQVVEIAKRFPSLKRLTLLPCDDTRSALVLPQYCSSITRLQLRMNDKSVQLIYSDEGYPCDEQGITSLAIHGFLWTRYSDHDIIPLLQHYQRRLIHLDWDIVLDITDETIYRIQYPQLKKLVVTRCGGCIPGNAPALEEFDITSATIITNAHVFDTIPPHLQILTLRFNETLLSSRMLQVESYLHRLVQEKQLKELVVRFNSIDRMDCIGKVLDAICHMNTLTRLQVGFTNVWDGYEMDRFLTQLVNGCPHLSCLEINCINAPSTRSLNILKRLAFLKQITFSINGIDDDGTFWNAIQTFSQLKCITIYPPDSVNNNNIRRLKKQRTDMKIFVKTMYELL</sequence>
<dbReference type="GeneID" id="83214053"/>
<dbReference type="Gene3D" id="1.25.40.10">
    <property type="entry name" value="Tetratricopeptide repeat domain"/>
    <property type="match status" value="1"/>
</dbReference>
<proteinExistence type="predicted"/>